<evidence type="ECO:0000256" key="1">
    <source>
        <dbReference type="ARBA" id="ARBA00022729"/>
    </source>
</evidence>
<dbReference type="PANTHER" id="PTHR42535:SF2">
    <property type="entry name" value="CHROMOSOME UNDETERMINED SCAFFOLD_146, WHOLE GENOME SHOTGUN SEQUENCE"/>
    <property type="match status" value="1"/>
</dbReference>
<dbReference type="AlphaFoldDB" id="A0A1R4H6Z5"/>
<gene>
    <name evidence="4" type="ORF">CRENPOLYSF1_200001</name>
</gene>
<organism evidence="4 5">
    <name type="scientific">Crenothrix polyspora</name>
    <dbReference type="NCBI Taxonomy" id="360316"/>
    <lineage>
        <taxon>Bacteria</taxon>
        <taxon>Pseudomonadati</taxon>
        <taxon>Pseudomonadota</taxon>
        <taxon>Gammaproteobacteria</taxon>
        <taxon>Methylococcales</taxon>
        <taxon>Crenotrichaceae</taxon>
        <taxon>Crenothrix</taxon>
    </lineage>
</organism>
<sequence>MANWNFDDCAVNNSTVKDTSGNQNNGTINGNLSCVAGVSNTALQFDGKSYINVPSSKSLNPVDQLTASFWIRVDDFINPVSTIIHKGGVGIPVCLNNREYAFYVHNNFVFHQTPAGDGSCAHQVYSTKVIEKGKWLHYVGVIDRKKHVMSIYINGKLNIEQPDSYSSFNNNNDDLRIGFSKEGFSWESPFKGALDDVRLYNRALTDMDVQALYTSNAQFSDEFNGTELQSTSWSPGQFNLPSQTPGIITVSGGTVTFGAWRTANTENKVTFSGNKIVIEARFAGLGSGRDTHIDLVDTKTGDYISAGESNYWAGLYLHGSGSFGLSPDSNNTNPSVNTFKEYRITIDGTSFTIERGDTLANITETKTRKLVLSHSLNVE</sequence>
<evidence type="ECO:0000313" key="4">
    <source>
        <dbReference type="EMBL" id="SJM91620.1"/>
    </source>
</evidence>
<protein>
    <recommendedName>
        <fullName evidence="3">LamG-like jellyroll fold domain-containing protein</fullName>
    </recommendedName>
</protein>
<accession>A0A1R4H6Z5</accession>
<proteinExistence type="predicted"/>
<dbReference type="Gene3D" id="2.60.120.200">
    <property type="match status" value="1"/>
</dbReference>
<keyword evidence="5" id="KW-1185">Reference proteome</keyword>
<keyword evidence="2" id="KW-1015">Disulfide bond</keyword>
<dbReference type="Pfam" id="PF13385">
    <property type="entry name" value="Laminin_G_3"/>
    <property type="match status" value="1"/>
</dbReference>
<dbReference type="OrthoDB" id="5560538at2"/>
<feature type="domain" description="LamG-like jellyroll fold" evidence="3">
    <location>
        <begin position="63"/>
        <end position="207"/>
    </location>
</feature>
<name>A0A1R4H6Z5_9GAMM</name>
<dbReference type="EMBL" id="FUKI01000094">
    <property type="protein sequence ID" value="SJM91620.1"/>
    <property type="molecule type" value="Genomic_DNA"/>
</dbReference>
<evidence type="ECO:0000256" key="2">
    <source>
        <dbReference type="ARBA" id="ARBA00023157"/>
    </source>
</evidence>
<dbReference type="Proteomes" id="UP000195667">
    <property type="component" value="Unassembled WGS sequence"/>
</dbReference>
<dbReference type="InterPro" id="IPR013320">
    <property type="entry name" value="ConA-like_dom_sf"/>
</dbReference>
<evidence type="ECO:0000313" key="5">
    <source>
        <dbReference type="Proteomes" id="UP000195667"/>
    </source>
</evidence>
<dbReference type="PANTHER" id="PTHR42535">
    <property type="entry name" value="OOKINETE PROTEIN, PUTATIVE-RELATED"/>
    <property type="match status" value="1"/>
</dbReference>
<reference evidence="5" key="1">
    <citation type="submission" date="2017-02" db="EMBL/GenBank/DDBJ databases">
        <authorList>
            <person name="Daims H."/>
        </authorList>
    </citation>
    <scope>NUCLEOTIDE SEQUENCE [LARGE SCALE GENOMIC DNA]</scope>
</reference>
<dbReference type="RefSeq" id="WP_087143033.1">
    <property type="nucleotide sequence ID" value="NZ_FUKI01000094.1"/>
</dbReference>
<dbReference type="SMART" id="SM00560">
    <property type="entry name" value="LamGL"/>
    <property type="match status" value="1"/>
</dbReference>
<dbReference type="InterPro" id="IPR006558">
    <property type="entry name" value="LamG-like"/>
</dbReference>
<evidence type="ECO:0000259" key="3">
    <source>
        <dbReference type="SMART" id="SM00560"/>
    </source>
</evidence>
<dbReference type="SUPFAM" id="SSF49899">
    <property type="entry name" value="Concanavalin A-like lectins/glucanases"/>
    <property type="match status" value="1"/>
</dbReference>
<keyword evidence="1" id="KW-0732">Signal</keyword>